<reference evidence="3" key="1">
    <citation type="submission" date="2017-06" db="EMBL/GenBank/DDBJ databases">
        <title>Genome analysis of Fimbriiglobus ruber SP5, the first member of the order Planctomycetales with confirmed chitinolytic capability.</title>
        <authorList>
            <person name="Ravin N.V."/>
            <person name="Rakitin A.L."/>
            <person name="Ivanova A.A."/>
            <person name="Beletsky A.V."/>
            <person name="Kulichevskaya I.S."/>
            <person name="Mardanov A.V."/>
            <person name="Dedysh S.N."/>
        </authorList>
    </citation>
    <scope>NUCLEOTIDE SEQUENCE [LARGE SCALE GENOMIC DNA]</scope>
    <source>
        <strain evidence="3">SP5</strain>
    </source>
</reference>
<evidence type="ECO:0000313" key="3">
    <source>
        <dbReference type="Proteomes" id="UP000214646"/>
    </source>
</evidence>
<keyword evidence="1" id="KW-0472">Membrane</keyword>
<dbReference type="RefSeq" id="WP_088251902.1">
    <property type="nucleotide sequence ID" value="NZ_NIDE01000001.1"/>
</dbReference>
<evidence type="ECO:0000313" key="2">
    <source>
        <dbReference type="EMBL" id="OWK46706.1"/>
    </source>
</evidence>
<evidence type="ECO:0000256" key="1">
    <source>
        <dbReference type="SAM" id="Phobius"/>
    </source>
</evidence>
<comment type="caution">
    <text evidence="2">The sequence shown here is derived from an EMBL/GenBank/DDBJ whole genome shotgun (WGS) entry which is preliminary data.</text>
</comment>
<keyword evidence="3" id="KW-1185">Reference proteome</keyword>
<sequence length="617" mass="68399">MSLALQLRSWQFREWLYRAAWGFARWAVVVLIGLTAACTIDWLVDRVRDTPLALRIALTAAQLALYVSLAYLLLVRLHVPPIDALAVRAEHAIPAFGHRLVTALQLNRAGARTEGMSKELIREVTREAEEMAAHHRLSSLAESFRLWRAFALLLPVGLLVGAFAAYRTDLVTALVMRQCLLNVDIPRSIKLTNATPELWPAGDEVELRFDVTGPVSDDTTGTVTVSPDGQPSESFELSLIKRTDDGTAIFGTTLPPSSVRFTFRARVGEGRMRQPGTVSFEPRPTVKEIQAWVLLPAFVDPTGKNRYERFQPQGEVVALAESSVRIEIATTKPVTSAKLVLLARDAEGKENEVRRVDMKIDEQGDKAGALFDLPPRANGYRVEVKDKNQFANTNPPRRGITIMADDPPRVNLLTEVLKNPDPAVDPGPLDDYEVTGMPLGIGGQVQVGYAARSPLGLSRAQIVYRVNDGPWSQLPLKKTDADESKLGKFIPELGLFTKSGDAGHVEFYQIPSDHPDSEPSGLEAGGRFNFQTAALVKTGDDGKQSKLEIGDRVEYYVEVFDRNPAPGRQPGRSESRIKTVVTQSQLQAWLSERDQSRDRLKQLEERQRGVFMKKKPQ</sequence>
<organism evidence="2 3">
    <name type="scientific">Fimbriiglobus ruber</name>
    <dbReference type="NCBI Taxonomy" id="1908690"/>
    <lineage>
        <taxon>Bacteria</taxon>
        <taxon>Pseudomonadati</taxon>
        <taxon>Planctomycetota</taxon>
        <taxon>Planctomycetia</taxon>
        <taxon>Gemmatales</taxon>
        <taxon>Gemmataceae</taxon>
        <taxon>Fimbriiglobus</taxon>
    </lineage>
</organism>
<keyword evidence="1" id="KW-0812">Transmembrane</keyword>
<feature type="transmembrane region" description="Helical" evidence="1">
    <location>
        <begin position="20"/>
        <end position="44"/>
    </location>
</feature>
<dbReference type="Proteomes" id="UP000214646">
    <property type="component" value="Unassembled WGS sequence"/>
</dbReference>
<protein>
    <submittedName>
        <fullName evidence="2">Uncharacterized protein</fullName>
    </submittedName>
</protein>
<gene>
    <name evidence="2" type="ORF">FRUB_00405</name>
</gene>
<name>A0A225E9I1_9BACT</name>
<proteinExistence type="predicted"/>
<accession>A0A225E9I1</accession>
<dbReference type="OrthoDB" id="247793at2"/>
<keyword evidence="1" id="KW-1133">Transmembrane helix</keyword>
<feature type="transmembrane region" description="Helical" evidence="1">
    <location>
        <begin position="146"/>
        <end position="166"/>
    </location>
</feature>
<dbReference type="AlphaFoldDB" id="A0A225E9I1"/>
<feature type="transmembrane region" description="Helical" evidence="1">
    <location>
        <begin position="56"/>
        <end position="74"/>
    </location>
</feature>
<dbReference type="EMBL" id="NIDE01000001">
    <property type="protein sequence ID" value="OWK46706.1"/>
    <property type="molecule type" value="Genomic_DNA"/>
</dbReference>